<accession>A0A0U5AWZ0</accession>
<organism evidence="5 6">
    <name type="scientific">Caldimicrobium thiodismutans</name>
    <dbReference type="NCBI Taxonomy" id="1653476"/>
    <lineage>
        <taxon>Bacteria</taxon>
        <taxon>Pseudomonadati</taxon>
        <taxon>Thermodesulfobacteriota</taxon>
        <taxon>Thermodesulfobacteria</taxon>
        <taxon>Thermodesulfobacteriales</taxon>
        <taxon>Thermodesulfobacteriaceae</taxon>
        <taxon>Caldimicrobium</taxon>
    </lineage>
</organism>
<dbReference type="SUPFAM" id="SSF52540">
    <property type="entry name" value="P-loop containing nucleoside triphosphate hydrolases"/>
    <property type="match status" value="1"/>
</dbReference>
<dbReference type="InterPro" id="IPR017871">
    <property type="entry name" value="ABC_transporter-like_CS"/>
</dbReference>
<dbReference type="InterPro" id="IPR051120">
    <property type="entry name" value="ABC_AA/LPS_Transport"/>
</dbReference>
<dbReference type="PANTHER" id="PTHR45772">
    <property type="entry name" value="CONSERVED COMPONENT OF ABC TRANSPORTER FOR NATURAL AMINO ACIDS-RELATED"/>
    <property type="match status" value="1"/>
</dbReference>
<dbReference type="GO" id="GO:0055085">
    <property type="term" value="P:transmembrane transport"/>
    <property type="evidence" value="ECO:0007669"/>
    <property type="project" value="InterPro"/>
</dbReference>
<dbReference type="STRING" id="1653476.THC_0549"/>
<dbReference type="Pfam" id="PF00005">
    <property type="entry name" value="ABC_tran"/>
    <property type="match status" value="1"/>
</dbReference>
<dbReference type="Proteomes" id="UP000068196">
    <property type="component" value="Chromosome"/>
</dbReference>
<evidence type="ECO:0000256" key="2">
    <source>
        <dbReference type="ARBA" id="ARBA00022741"/>
    </source>
</evidence>
<dbReference type="SMART" id="SM00382">
    <property type="entry name" value="AAA"/>
    <property type="match status" value="1"/>
</dbReference>
<dbReference type="InterPro" id="IPR030921">
    <property type="entry name" value="LPS_export_LptB"/>
</dbReference>
<dbReference type="Gene3D" id="3.40.50.300">
    <property type="entry name" value="P-loop containing nucleotide triphosphate hydrolases"/>
    <property type="match status" value="1"/>
</dbReference>
<dbReference type="KEGG" id="cthi:THC_0549"/>
<dbReference type="GO" id="GO:0043190">
    <property type="term" value="C:ATP-binding cassette (ABC) transporter complex"/>
    <property type="evidence" value="ECO:0007669"/>
    <property type="project" value="InterPro"/>
</dbReference>
<evidence type="ECO:0000313" key="6">
    <source>
        <dbReference type="Proteomes" id="UP000068196"/>
    </source>
</evidence>
<keyword evidence="3" id="KW-0067">ATP-binding</keyword>
<protein>
    <submittedName>
        <fullName evidence="5">ABC transporter</fullName>
    </submittedName>
</protein>
<gene>
    <name evidence="5" type="ORF">THC_0549</name>
</gene>
<dbReference type="InterPro" id="IPR003439">
    <property type="entry name" value="ABC_transporter-like_ATP-bd"/>
</dbReference>
<proteinExistence type="predicted"/>
<dbReference type="PROSITE" id="PS00211">
    <property type="entry name" value="ABC_TRANSPORTER_1"/>
    <property type="match status" value="1"/>
</dbReference>
<keyword evidence="2" id="KW-0547">Nucleotide-binding</keyword>
<dbReference type="EMBL" id="AP014945">
    <property type="protein sequence ID" value="BAU22943.1"/>
    <property type="molecule type" value="Genomic_DNA"/>
</dbReference>
<dbReference type="RefSeq" id="WP_068512981.1">
    <property type="nucleotide sequence ID" value="NZ_AP014945.1"/>
</dbReference>
<dbReference type="InterPro" id="IPR003593">
    <property type="entry name" value="AAA+_ATPase"/>
</dbReference>
<dbReference type="NCBIfam" id="TIGR04406">
    <property type="entry name" value="LPS_export_lptB"/>
    <property type="match status" value="1"/>
</dbReference>
<dbReference type="PATRIC" id="fig|1653476.3.peg.567"/>
<dbReference type="GO" id="GO:0005524">
    <property type="term" value="F:ATP binding"/>
    <property type="evidence" value="ECO:0007669"/>
    <property type="project" value="UniProtKB-KW"/>
</dbReference>
<dbReference type="PANTHER" id="PTHR45772:SF10">
    <property type="entry name" value="LIPOPOLYSACCHARIDE EXPORT SYSTEM ATP-BINDING PROTEIN LPTB"/>
    <property type="match status" value="1"/>
</dbReference>
<name>A0A0U5AWZ0_9BACT</name>
<keyword evidence="6" id="KW-1185">Reference proteome</keyword>
<keyword evidence="1" id="KW-0813">Transport</keyword>
<evidence type="ECO:0000256" key="3">
    <source>
        <dbReference type="ARBA" id="ARBA00022840"/>
    </source>
</evidence>
<dbReference type="AlphaFoldDB" id="A0A0U5AWZ0"/>
<dbReference type="GO" id="GO:0016887">
    <property type="term" value="F:ATP hydrolysis activity"/>
    <property type="evidence" value="ECO:0007669"/>
    <property type="project" value="InterPro"/>
</dbReference>
<evidence type="ECO:0000256" key="1">
    <source>
        <dbReference type="ARBA" id="ARBA00022448"/>
    </source>
</evidence>
<evidence type="ECO:0000259" key="4">
    <source>
        <dbReference type="PROSITE" id="PS50893"/>
    </source>
</evidence>
<sequence>MKNNELSLSAIHLKKSFKKREIVRDISFNVRKSEIVGLLGPNGAGKTTSFYILAGFLRPDNGRISCGDKDITNLDVSERASLGIIYLPQETSVFRGLTVEENFKIVIEKWKEKAEVIEKKLENYLEIFNLTEVLHVKAQYLSGGQKRKVEIVRALLIEPDFILLDEPFAGIDPIGISQLKDIFNTLKEQGLGLLISDHNVRDTLKICDRAYVIADGVIIGSGTPQELVELEQVREKYLGKDFKI</sequence>
<dbReference type="PROSITE" id="PS50893">
    <property type="entry name" value="ABC_TRANSPORTER_2"/>
    <property type="match status" value="1"/>
</dbReference>
<reference evidence="5 6" key="1">
    <citation type="journal article" date="2016" name="Int. J. Syst. Evol. Microbiol.">
        <title>Caldimicrobium thiodismutans sp. nov., a sulfur-disproportionating bacterium isolated from a hot spring, and emended description of the genus Caldimicrobium.</title>
        <authorList>
            <person name="Kojima H."/>
            <person name="Umezawa K."/>
            <person name="Fukui M."/>
        </authorList>
    </citation>
    <scope>NUCLEOTIDE SEQUENCE [LARGE SCALE GENOMIC DNA]</scope>
    <source>
        <strain evidence="5 6">TF1</strain>
    </source>
</reference>
<reference evidence="6" key="2">
    <citation type="journal article" date="2016" name="Int. J. Syst. Evol. Microbiol.">
        <title>Caldimicrobium thiodismutans sp. nov., a sulfur-disproportionating bacterium isolated from a hot spring.</title>
        <authorList>
            <person name="Kojima H."/>
            <person name="Umezawa K."/>
            <person name="Fukui M."/>
        </authorList>
    </citation>
    <scope>NUCLEOTIDE SEQUENCE [LARGE SCALE GENOMIC DNA]</scope>
    <source>
        <strain evidence="6">TF1</strain>
    </source>
</reference>
<dbReference type="InterPro" id="IPR027417">
    <property type="entry name" value="P-loop_NTPase"/>
</dbReference>
<feature type="domain" description="ABC transporter" evidence="4">
    <location>
        <begin position="8"/>
        <end position="240"/>
    </location>
</feature>
<dbReference type="OrthoDB" id="9806149at2"/>
<evidence type="ECO:0000313" key="5">
    <source>
        <dbReference type="EMBL" id="BAU22943.1"/>
    </source>
</evidence>